<dbReference type="Proteomes" id="UP000824890">
    <property type="component" value="Unassembled WGS sequence"/>
</dbReference>
<proteinExistence type="predicted"/>
<evidence type="ECO:0000313" key="3">
    <source>
        <dbReference type="Proteomes" id="UP000824890"/>
    </source>
</evidence>
<dbReference type="InterPro" id="IPR004252">
    <property type="entry name" value="Probable_transposase_24"/>
</dbReference>
<name>A0ABQ7Z6L8_BRANA</name>
<accession>A0ABQ7Z6L8</accession>
<organism evidence="1 3">
    <name type="scientific">Brassica napus</name>
    <name type="common">Rape</name>
    <dbReference type="NCBI Taxonomy" id="3708"/>
    <lineage>
        <taxon>Eukaryota</taxon>
        <taxon>Viridiplantae</taxon>
        <taxon>Streptophyta</taxon>
        <taxon>Embryophyta</taxon>
        <taxon>Tracheophyta</taxon>
        <taxon>Spermatophyta</taxon>
        <taxon>Magnoliopsida</taxon>
        <taxon>eudicotyledons</taxon>
        <taxon>Gunneridae</taxon>
        <taxon>Pentapetalae</taxon>
        <taxon>rosids</taxon>
        <taxon>malvids</taxon>
        <taxon>Brassicales</taxon>
        <taxon>Brassicaceae</taxon>
        <taxon>Brassiceae</taxon>
        <taxon>Brassica</taxon>
    </lineage>
</organism>
<dbReference type="EMBL" id="JAGKQM010000015">
    <property type="protein sequence ID" value="KAH0879239.1"/>
    <property type="molecule type" value="Genomic_DNA"/>
</dbReference>
<dbReference type="Pfam" id="PF03004">
    <property type="entry name" value="Transposase_24"/>
    <property type="match status" value="1"/>
</dbReference>
<protein>
    <submittedName>
        <fullName evidence="1">Uncharacterized protein</fullName>
    </submittedName>
</protein>
<sequence length="216" mass="23808">MLKYATKKNTNLSCICRVCHASYDMMVEGGLDEPPSFIDLVRKTHTRKDGSFIDERAEALVLEVEEAVDSMILDEDSPNDVSPTASTATTTPSRRFLLDQEFLKRAKTSKGRVYGIGSVQFRDYEPPQSVPASLKRSLDMDLRVSGIETNAEHVQTTVELLKTDMTTLKGDFLAFKTEFQQEMAATRSSLNVILQALGALGAVSPQVNEPDNASTP</sequence>
<evidence type="ECO:0000313" key="2">
    <source>
        <dbReference type="EMBL" id="KAH0879239.1"/>
    </source>
</evidence>
<reference evidence="1 3" key="1">
    <citation type="submission" date="2021-05" db="EMBL/GenBank/DDBJ databases">
        <title>Genome Assembly of Synthetic Allotetraploid Brassica napus Reveals Homoeologous Exchanges between Subgenomes.</title>
        <authorList>
            <person name="Davis J.T."/>
        </authorList>
    </citation>
    <scope>NUCLEOTIDE SEQUENCE [LARGE SCALE GENOMIC DNA]</scope>
    <source>
        <strain evidence="3">cv. Da-Ae</strain>
        <tissue evidence="1">Seedling</tissue>
    </source>
</reference>
<dbReference type="EMBL" id="JAGKQM010000016">
    <property type="protein sequence ID" value="KAH0875854.1"/>
    <property type="molecule type" value="Genomic_DNA"/>
</dbReference>
<gene>
    <name evidence="2" type="ORF">HID58_066633</name>
    <name evidence="1" type="ORF">HID58_073216</name>
</gene>
<evidence type="ECO:0000313" key="1">
    <source>
        <dbReference type="EMBL" id="KAH0875854.1"/>
    </source>
</evidence>
<comment type="caution">
    <text evidence="1">The sequence shown here is derived from an EMBL/GenBank/DDBJ whole genome shotgun (WGS) entry which is preliminary data.</text>
</comment>
<keyword evidence="3" id="KW-1185">Reference proteome</keyword>